<organism evidence="1 2">
    <name type="scientific">Trametes sanguinea</name>
    <dbReference type="NCBI Taxonomy" id="158606"/>
    <lineage>
        <taxon>Eukaryota</taxon>
        <taxon>Fungi</taxon>
        <taxon>Dikarya</taxon>
        <taxon>Basidiomycota</taxon>
        <taxon>Agaricomycotina</taxon>
        <taxon>Agaricomycetes</taxon>
        <taxon>Polyporales</taxon>
        <taxon>Polyporaceae</taxon>
        <taxon>Trametes</taxon>
    </lineage>
</organism>
<gene>
    <name evidence="1" type="ORF">NUW54_g8371</name>
</gene>
<keyword evidence="2" id="KW-1185">Reference proteome</keyword>
<evidence type="ECO:0000313" key="1">
    <source>
        <dbReference type="EMBL" id="KAJ2990797.1"/>
    </source>
</evidence>
<dbReference type="Proteomes" id="UP001144978">
    <property type="component" value="Unassembled WGS sequence"/>
</dbReference>
<name>A0ACC1PFP5_9APHY</name>
<sequence length="400" mass="43890">MLSLTLASPVCSEGRVWKEEKGVSAVDDDGDQGIAAWLAYRHQFPLSAPTTTTSTTTIGLVVLSTSLSTVLSFFPNLMPSLFSRARTTSTPTKKSAFDLSVQDEFGRISSRGSARQAVQQHLVTAKKAGKKDGKGTAKGRSSTGDDDQQEYVPPDATFLPLSLESRGTNPTTSRGRNPILPTTMGIFRTVDMSSWVSKSGEEADTDIPEHLHEAVVGADRQWRRRIVRGTKPSYSNCRTQATPSTPAPVAFERYASGPKHTLSTEAQQDREEAIREALAALAKLGFAGLTETDLGKLNKADEYEEELQLMAEVRAYFQVAYKVRVIDYVPLTIDHHFLYAFAAALHERLFERLGLGAANAQARCSAYIAEDPTVVATRDELVAKKKRLENVRRALYNFGL</sequence>
<proteinExistence type="predicted"/>
<dbReference type="EMBL" id="JANSHE010002583">
    <property type="protein sequence ID" value="KAJ2990797.1"/>
    <property type="molecule type" value="Genomic_DNA"/>
</dbReference>
<protein>
    <submittedName>
        <fullName evidence="1">Uncharacterized protein</fullName>
    </submittedName>
</protein>
<accession>A0ACC1PFP5</accession>
<reference evidence="1" key="1">
    <citation type="submission" date="2022-08" db="EMBL/GenBank/DDBJ databases">
        <title>Genome Sequence of Pycnoporus sanguineus.</title>
        <authorList>
            <person name="Buettner E."/>
        </authorList>
    </citation>
    <scope>NUCLEOTIDE SEQUENCE</scope>
    <source>
        <strain evidence="1">CG-C14</strain>
    </source>
</reference>
<comment type="caution">
    <text evidence="1">The sequence shown here is derived from an EMBL/GenBank/DDBJ whole genome shotgun (WGS) entry which is preliminary data.</text>
</comment>
<evidence type="ECO:0000313" key="2">
    <source>
        <dbReference type="Proteomes" id="UP001144978"/>
    </source>
</evidence>